<dbReference type="InterPro" id="IPR002514">
    <property type="entry name" value="Transposase_8"/>
</dbReference>
<dbReference type="GO" id="GO:0003677">
    <property type="term" value="F:DNA binding"/>
    <property type="evidence" value="ECO:0007669"/>
    <property type="project" value="InterPro"/>
</dbReference>
<dbReference type="Proteomes" id="UP000286287">
    <property type="component" value="Unassembled WGS sequence"/>
</dbReference>
<evidence type="ECO:0000313" key="3">
    <source>
        <dbReference type="EMBL" id="RJF68866.1"/>
    </source>
</evidence>
<dbReference type="InterPro" id="IPR009057">
    <property type="entry name" value="Homeodomain-like_sf"/>
</dbReference>
<feature type="region of interest" description="Disordered" evidence="2">
    <location>
        <begin position="140"/>
        <end position="166"/>
    </location>
</feature>
<dbReference type="EMBL" id="QYUJ01000030">
    <property type="protein sequence ID" value="RJF68866.1"/>
    <property type="molecule type" value="Genomic_DNA"/>
</dbReference>
<dbReference type="AlphaFoldDB" id="A0A418UZM3"/>
<evidence type="ECO:0000256" key="2">
    <source>
        <dbReference type="SAM" id="MobiDB-lite"/>
    </source>
</evidence>
<dbReference type="InterPro" id="IPR051839">
    <property type="entry name" value="RD_transcriptional_regulator"/>
</dbReference>
<comment type="caution">
    <text evidence="3">The sequence shown here is derived from an EMBL/GenBank/DDBJ whole genome shotgun (WGS) entry which is preliminary data.</text>
</comment>
<feature type="compositionally biased region" description="Basic and acidic residues" evidence="2">
    <location>
        <begin position="140"/>
        <end position="151"/>
    </location>
</feature>
<accession>A0A418UZM3</accession>
<evidence type="ECO:0000256" key="1">
    <source>
        <dbReference type="SAM" id="Coils"/>
    </source>
</evidence>
<keyword evidence="1" id="KW-0175">Coiled coil</keyword>
<proteinExistence type="predicted"/>
<dbReference type="Pfam" id="PF01527">
    <property type="entry name" value="HTH_Tnp_1"/>
    <property type="match status" value="1"/>
</dbReference>
<dbReference type="SUPFAM" id="SSF46689">
    <property type="entry name" value="Homeodomain-like"/>
    <property type="match status" value="1"/>
</dbReference>
<dbReference type="PANTHER" id="PTHR33215:SF13">
    <property type="entry name" value="PROTEIN DISTAL ANTENNA"/>
    <property type="match status" value="1"/>
</dbReference>
<dbReference type="PANTHER" id="PTHR33215">
    <property type="entry name" value="PROTEIN DISTAL ANTENNA"/>
    <property type="match status" value="1"/>
</dbReference>
<name>A0A418UZM3_9DEIO</name>
<dbReference type="GO" id="GO:0006313">
    <property type="term" value="P:DNA transposition"/>
    <property type="evidence" value="ECO:0007669"/>
    <property type="project" value="InterPro"/>
</dbReference>
<reference evidence="3 4" key="1">
    <citation type="submission" date="2018-09" db="EMBL/GenBank/DDBJ databases">
        <authorList>
            <person name="Zhu H."/>
        </authorList>
    </citation>
    <scope>NUCLEOTIDE SEQUENCE [LARGE SCALE GENOMIC DNA]</scope>
    <source>
        <strain evidence="3 4">K2S05-167</strain>
    </source>
</reference>
<feature type="coiled-coil region" evidence="1">
    <location>
        <begin position="63"/>
        <end position="90"/>
    </location>
</feature>
<dbReference type="OrthoDB" id="9810995at2"/>
<protein>
    <submittedName>
        <fullName evidence="3">Transposase</fullName>
    </submittedName>
</protein>
<gene>
    <name evidence="3" type="ORF">D3875_21130</name>
</gene>
<sequence>MGTRKTYSAEFKRQAIQLATQPDHTVDEIVRDLGIGRSTLSYWIRMAREHGELAFPGKGKARLTPEQEELKRLRKENELLRQERDIFKSAGGLPSRNTASEVRFHPGAKPCISCPRPVSGVTGIGKWLLLVENQAAETKIERPADAGRDPRNPAAPVPARSGGSGC</sequence>
<dbReference type="Gene3D" id="1.10.10.60">
    <property type="entry name" value="Homeodomain-like"/>
    <property type="match status" value="1"/>
</dbReference>
<evidence type="ECO:0000313" key="4">
    <source>
        <dbReference type="Proteomes" id="UP000286287"/>
    </source>
</evidence>
<keyword evidence="4" id="KW-1185">Reference proteome</keyword>
<organism evidence="3 4">
    <name type="scientific">Deinococcus cavernae</name>
    <dbReference type="NCBI Taxonomy" id="2320857"/>
    <lineage>
        <taxon>Bacteria</taxon>
        <taxon>Thermotogati</taxon>
        <taxon>Deinococcota</taxon>
        <taxon>Deinococci</taxon>
        <taxon>Deinococcales</taxon>
        <taxon>Deinococcaceae</taxon>
        <taxon>Deinococcus</taxon>
    </lineage>
</organism>
<dbReference type="GO" id="GO:0004803">
    <property type="term" value="F:transposase activity"/>
    <property type="evidence" value="ECO:0007669"/>
    <property type="project" value="InterPro"/>
</dbReference>